<feature type="region of interest" description="Disordered" evidence="1">
    <location>
        <begin position="1"/>
        <end position="29"/>
    </location>
</feature>
<dbReference type="InterPro" id="IPR018929">
    <property type="entry name" value="DUF2510"/>
</dbReference>
<organism evidence="4 5">
    <name type="scientific">Demequina litorisediminis</name>
    <dbReference type="NCBI Taxonomy" id="1849022"/>
    <lineage>
        <taxon>Bacteria</taxon>
        <taxon>Bacillati</taxon>
        <taxon>Actinomycetota</taxon>
        <taxon>Actinomycetes</taxon>
        <taxon>Micrococcales</taxon>
        <taxon>Demequinaceae</taxon>
        <taxon>Demequina</taxon>
    </lineage>
</organism>
<evidence type="ECO:0000256" key="2">
    <source>
        <dbReference type="SAM" id="Phobius"/>
    </source>
</evidence>
<dbReference type="InterPro" id="IPR038765">
    <property type="entry name" value="Papain-like_cys_pep_sf"/>
</dbReference>
<keyword evidence="2" id="KW-0472">Membrane</keyword>
<dbReference type="PANTHER" id="PTHR46333:SF2">
    <property type="entry name" value="CYTOKINESIS PROTEIN 3"/>
    <property type="match status" value="1"/>
</dbReference>
<accession>A0ABQ6IJG6</accession>
<keyword evidence="2" id="KW-1133">Transmembrane helix</keyword>
<feature type="transmembrane region" description="Helical" evidence="2">
    <location>
        <begin position="83"/>
        <end position="101"/>
    </location>
</feature>
<dbReference type="EMBL" id="BSUN01000001">
    <property type="protein sequence ID" value="GMA37258.1"/>
    <property type="molecule type" value="Genomic_DNA"/>
</dbReference>
<protein>
    <recommendedName>
        <fullName evidence="3">Transglutaminase-like domain-containing protein</fullName>
    </recommendedName>
</protein>
<dbReference type="PANTHER" id="PTHR46333">
    <property type="entry name" value="CYTOKINESIS PROTEIN 3"/>
    <property type="match status" value="1"/>
</dbReference>
<gene>
    <name evidence="4" type="ORF">GCM10025876_34620</name>
</gene>
<dbReference type="RefSeq" id="WP_284329022.1">
    <property type="nucleotide sequence ID" value="NZ_BSUN01000001.1"/>
</dbReference>
<dbReference type="Pfam" id="PF10708">
    <property type="entry name" value="DUF2510"/>
    <property type="match status" value="1"/>
</dbReference>
<reference evidence="5" key="1">
    <citation type="journal article" date="2019" name="Int. J. Syst. Evol. Microbiol.">
        <title>The Global Catalogue of Microorganisms (GCM) 10K type strain sequencing project: providing services to taxonomists for standard genome sequencing and annotation.</title>
        <authorList>
            <consortium name="The Broad Institute Genomics Platform"/>
            <consortium name="The Broad Institute Genome Sequencing Center for Infectious Disease"/>
            <person name="Wu L."/>
            <person name="Ma J."/>
        </authorList>
    </citation>
    <scope>NUCLEOTIDE SEQUENCE [LARGE SCALE GENOMIC DNA]</scope>
    <source>
        <strain evidence="5">NBRC 112299</strain>
    </source>
</reference>
<proteinExistence type="predicted"/>
<feature type="domain" description="Transglutaminase-like" evidence="3">
    <location>
        <begin position="289"/>
        <end position="349"/>
    </location>
</feature>
<name>A0ABQ6IJG6_9MICO</name>
<dbReference type="InterPro" id="IPR052557">
    <property type="entry name" value="CAP/Cytokinesis_protein"/>
</dbReference>
<dbReference type="SUPFAM" id="SSF54001">
    <property type="entry name" value="Cysteine proteinases"/>
    <property type="match status" value="1"/>
</dbReference>
<dbReference type="Gene3D" id="3.10.620.30">
    <property type="match status" value="1"/>
</dbReference>
<comment type="caution">
    <text evidence="4">The sequence shown here is derived from an EMBL/GenBank/DDBJ whole genome shotgun (WGS) entry which is preliminary data.</text>
</comment>
<evidence type="ECO:0000313" key="5">
    <source>
        <dbReference type="Proteomes" id="UP001157125"/>
    </source>
</evidence>
<dbReference type="SMART" id="SM00460">
    <property type="entry name" value="TGc"/>
    <property type="match status" value="1"/>
</dbReference>
<dbReference type="Pfam" id="PF01841">
    <property type="entry name" value="Transglut_core"/>
    <property type="match status" value="1"/>
</dbReference>
<dbReference type="InterPro" id="IPR002931">
    <property type="entry name" value="Transglutaminase-like"/>
</dbReference>
<evidence type="ECO:0000256" key="1">
    <source>
        <dbReference type="SAM" id="MobiDB-lite"/>
    </source>
</evidence>
<evidence type="ECO:0000313" key="4">
    <source>
        <dbReference type="EMBL" id="GMA37258.1"/>
    </source>
</evidence>
<dbReference type="Proteomes" id="UP001157125">
    <property type="component" value="Unassembled WGS sequence"/>
</dbReference>
<feature type="compositionally biased region" description="Basic and acidic residues" evidence="1">
    <location>
        <begin position="1"/>
        <end position="13"/>
    </location>
</feature>
<keyword evidence="5" id="KW-1185">Reference proteome</keyword>
<evidence type="ECO:0000259" key="3">
    <source>
        <dbReference type="SMART" id="SM00460"/>
    </source>
</evidence>
<keyword evidence="2" id="KW-0812">Transmembrane</keyword>
<sequence>MTFYPDGRDDDASSRTPGPRLPAPGWLPDPSETRLERYWDGYRWTPRTRDRATGIERAVYSPGVASSLAWTAPEPRRRNTGRTVLIVLAIVIVALNAYRWAGNLGYLPEWGSFAGGWGSPYVIEPPTQADLASVETPVSGYPTFGTTELVRRIEEGLLTQERRIDVTTWAREVGQDGVFDAYTEAYVQNPYAFGGGGTYLDDGHRVYLEPEYVYSDEEAEHRRTVTYAAVQAGLSLSGAADASSEREKVTAIHDYIVGLAEYDYEAYGLIQAGDVSSARVEQSQEAYGIFASRTAVCNGYAQAFLAMADAAGLEAVQVTGTASSGMTVGGHAWNRVLVDGQWWVVDTTWDDAEGASGLVQDYLMLSPDDPALASRTVDSDWVVDSEMSRFS</sequence>